<evidence type="ECO:0000313" key="6">
    <source>
        <dbReference type="EMBL" id="GGC68862.1"/>
    </source>
</evidence>
<dbReference type="Gene3D" id="1.20.120.1630">
    <property type="match status" value="1"/>
</dbReference>
<sequence length="423" mass="45833">MTPDFDISLLRSATVLAPVLLAGALLLTGPTARVKAAAALATLWNAVGLILVNAVAVAVGWWTFGTTGAMWSGVPVDVVLGWAVLWGAVPVLLARWVPLFATAVVLVVADLLAMPYLSPLVVLSKDWLYGEVAACALCLGPGLLLGYLTYTRKLLTVRVALQAVVFTTLLIVILPSVAFALTDRSWSEALSRVGGPGDMILVQVLVIVGIAGLRAVAEFARAGGTPFPWDPPQRLVTHGPYAYVANPMQLSTVLILLLMAAILREPILIAVAIGVIAFSWSIARIDEHADLRKRFGTVWDEYRNTVRDWLPRWRPSPALPVGTVFIARQCHPCSELSEWVNQRSPVNLAVTAAEDHRELLIRMRYETQNRHSSGVRAFADVCNHLNLGWAVLGWILRVRPVGALVQLVVDAVGGGPRELRRAE</sequence>
<evidence type="ECO:0000256" key="3">
    <source>
        <dbReference type="ARBA" id="ARBA00022989"/>
    </source>
</evidence>
<evidence type="ECO:0000256" key="4">
    <source>
        <dbReference type="ARBA" id="ARBA00023136"/>
    </source>
</evidence>
<keyword evidence="2 5" id="KW-0812">Transmembrane</keyword>
<keyword evidence="3 5" id="KW-1133">Transmembrane helix</keyword>
<dbReference type="Proteomes" id="UP000641514">
    <property type="component" value="Unassembled WGS sequence"/>
</dbReference>
<accession>A0A916UDC4</accession>
<dbReference type="GO" id="GO:0012505">
    <property type="term" value="C:endomembrane system"/>
    <property type="evidence" value="ECO:0007669"/>
    <property type="project" value="UniProtKB-SubCell"/>
</dbReference>
<reference evidence="6" key="2">
    <citation type="submission" date="2020-09" db="EMBL/GenBank/DDBJ databases">
        <authorList>
            <person name="Sun Q."/>
            <person name="Zhou Y."/>
        </authorList>
    </citation>
    <scope>NUCLEOTIDE SEQUENCE</scope>
    <source>
        <strain evidence="6">CGMCC 1.15478</strain>
    </source>
</reference>
<feature type="transmembrane region" description="Helical" evidence="5">
    <location>
        <begin position="267"/>
        <end position="285"/>
    </location>
</feature>
<feature type="transmembrane region" description="Helical" evidence="5">
    <location>
        <begin position="96"/>
        <end position="116"/>
    </location>
</feature>
<evidence type="ECO:0008006" key="8">
    <source>
        <dbReference type="Google" id="ProtNLM"/>
    </source>
</evidence>
<protein>
    <recommendedName>
        <fullName evidence="8">Isoprenylcysteine carboxylmethyltransferase family protein</fullName>
    </recommendedName>
</protein>
<keyword evidence="7" id="KW-1185">Reference proteome</keyword>
<feature type="transmembrane region" description="Helical" evidence="5">
    <location>
        <begin position="43"/>
        <end position="64"/>
    </location>
</feature>
<feature type="transmembrane region" description="Helical" evidence="5">
    <location>
        <begin position="70"/>
        <end position="89"/>
    </location>
</feature>
<feature type="transmembrane region" description="Helical" evidence="5">
    <location>
        <begin position="160"/>
        <end position="180"/>
    </location>
</feature>
<proteinExistence type="predicted"/>
<evidence type="ECO:0000313" key="7">
    <source>
        <dbReference type="Proteomes" id="UP000641514"/>
    </source>
</evidence>
<evidence type="ECO:0000256" key="5">
    <source>
        <dbReference type="SAM" id="Phobius"/>
    </source>
</evidence>
<feature type="transmembrane region" description="Helical" evidence="5">
    <location>
        <begin position="241"/>
        <end position="261"/>
    </location>
</feature>
<gene>
    <name evidence="6" type="ORF">GCM10011410_22100</name>
</gene>
<dbReference type="EMBL" id="BMJH01000002">
    <property type="protein sequence ID" value="GGC68862.1"/>
    <property type="molecule type" value="Genomic_DNA"/>
</dbReference>
<name>A0A916UDC4_9ACTN</name>
<feature type="transmembrane region" description="Helical" evidence="5">
    <location>
        <begin position="12"/>
        <end position="31"/>
    </location>
</feature>
<feature type="transmembrane region" description="Helical" evidence="5">
    <location>
        <begin position="128"/>
        <end position="148"/>
    </location>
</feature>
<reference evidence="6" key="1">
    <citation type="journal article" date="2014" name="Int. J. Syst. Evol. Microbiol.">
        <title>Complete genome sequence of Corynebacterium casei LMG S-19264T (=DSM 44701T), isolated from a smear-ripened cheese.</title>
        <authorList>
            <consortium name="US DOE Joint Genome Institute (JGI-PGF)"/>
            <person name="Walter F."/>
            <person name="Albersmeier A."/>
            <person name="Kalinowski J."/>
            <person name="Ruckert C."/>
        </authorList>
    </citation>
    <scope>NUCLEOTIDE SEQUENCE</scope>
    <source>
        <strain evidence="6">CGMCC 1.15478</strain>
    </source>
</reference>
<dbReference type="Pfam" id="PF04191">
    <property type="entry name" value="PEMT"/>
    <property type="match status" value="1"/>
</dbReference>
<comment type="subcellular location">
    <subcellularLocation>
        <location evidence="1">Endomembrane system</location>
        <topology evidence="1">Multi-pass membrane protein</topology>
    </subcellularLocation>
</comment>
<comment type="caution">
    <text evidence="6">The sequence shown here is derived from an EMBL/GenBank/DDBJ whole genome shotgun (WGS) entry which is preliminary data.</text>
</comment>
<keyword evidence="4 5" id="KW-0472">Membrane</keyword>
<dbReference type="InterPro" id="IPR007318">
    <property type="entry name" value="Phopholipid_MeTrfase"/>
</dbReference>
<organism evidence="6 7">
    <name type="scientific">Hoyosella rhizosphaerae</name>
    <dbReference type="NCBI Taxonomy" id="1755582"/>
    <lineage>
        <taxon>Bacteria</taxon>
        <taxon>Bacillati</taxon>
        <taxon>Actinomycetota</taxon>
        <taxon>Actinomycetes</taxon>
        <taxon>Mycobacteriales</taxon>
        <taxon>Hoyosellaceae</taxon>
        <taxon>Hoyosella</taxon>
    </lineage>
</organism>
<dbReference type="RefSeq" id="WP_188674451.1">
    <property type="nucleotide sequence ID" value="NZ_BMJH01000002.1"/>
</dbReference>
<evidence type="ECO:0000256" key="2">
    <source>
        <dbReference type="ARBA" id="ARBA00022692"/>
    </source>
</evidence>
<feature type="transmembrane region" description="Helical" evidence="5">
    <location>
        <begin position="200"/>
        <end position="220"/>
    </location>
</feature>
<evidence type="ECO:0000256" key="1">
    <source>
        <dbReference type="ARBA" id="ARBA00004127"/>
    </source>
</evidence>
<dbReference type="AlphaFoldDB" id="A0A916UDC4"/>